<dbReference type="Pfam" id="PF03171">
    <property type="entry name" value="2OG-FeII_Oxy"/>
    <property type="match status" value="1"/>
</dbReference>
<evidence type="ECO:0000313" key="6">
    <source>
        <dbReference type="Proteomes" id="UP001500635"/>
    </source>
</evidence>
<keyword evidence="3" id="KW-0479">Metal-binding</keyword>
<comment type="similarity">
    <text evidence="3">Belongs to the iron/ascorbate-dependent oxidoreductase family.</text>
</comment>
<sequence length="320" mass="34096">MSDFICTIDLAQWRAGGAGAAAVEAAVDEGMQRAGFLLVTGHSIPVTLAADVRAAARRFFALAPEIKERYAASVGERGWIGPGREANAYSEGGETPPDLKETFALGAFEPTGDAAADALWFLPNVWPAEVPELAVLLGDYQQRCREVTAELLALFASALGLPRNPFADLAAHPTWTLNVNHYPSLADVGEPEPGQFRIGPHTDFGTVTLLDREPGVAGLQVYSDEIGWADAPFVPGALTVNIGDLLAHWSAGRWCSGRHRVLPPSPAAAHEDLVSLIYFGELDHDALVQPLAPPLGHRADLPAVTSGDFIRERLDAITIG</sequence>
<organism evidence="5 6">
    <name type="scientific">Tsukamurella soli</name>
    <dbReference type="NCBI Taxonomy" id="644556"/>
    <lineage>
        <taxon>Bacteria</taxon>
        <taxon>Bacillati</taxon>
        <taxon>Actinomycetota</taxon>
        <taxon>Actinomycetes</taxon>
        <taxon>Mycobacteriales</taxon>
        <taxon>Tsukamurellaceae</taxon>
        <taxon>Tsukamurella</taxon>
    </lineage>
</organism>
<dbReference type="EMBL" id="BAABFR010000025">
    <property type="protein sequence ID" value="GAA4391169.1"/>
    <property type="molecule type" value="Genomic_DNA"/>
</dbReference>
<dbReference type="Gene3D" id="2.60.120.330">
    <property type="entry name" value="B-lactam Antibiotic, Isopenicillin N Synthase, Chain"/>
    <property type="match status" value="1"/>
</dbReference>
<dbReference type="InterPro" id="IPR044861">
    <property type="entry name" value="IPNS-like_FE2OG_OXY"/>
</dbReference>
<gene>
    <name evidence="5" type="ORF">GCM10023147_19840</name>
</gene>
<evidence type="ECO:0000256" key="2">
    <source>
        <dbReference type="ARBA" id="ARBA00023194"/>
    </source>
</evidence>
<dbReference type="InterPro" id="IPR026992">
    <property type="entry name" value="DIOX_N"/>
</dbReference>
<dbReference type="InterPro" id="IPR005123">
    <property type="entry name" value="Oxoglu/Fe-dep_dioxygenase_dom"/>
</dbReference>
<keyword evidence="3" id="KW-0408">Iron</keyword>
<reference evidence="6" key="1">
    <citation type="journal article" date="2019" name="Int. J. Syst. Evol. Microbiol.">
        <title>The Global Catalogue of Microorganisms (GCM) 10K type strain sequencing project: providing services to taxonomists for standard genome sequencing and annotation.</title>
        <authorList>
            <consortium name="The Broad Institute Genomics Platform"/>
            <consortium name="The Broad Institute Genome Sequencing Center for Infectious Disease"/>
            <person name="Wu L."/>
            <person name="Ma J."/>
        </authorList>
    </citation>
    <scope>NUCLEOTIDE SEQUENCE [LARGE SCALE GENOMIC DNA]</scope>
    <source>
        <strain evidence="6">JCM 17688</strain>
    </source>
</reference>
<dbReference type="Pfam" id="PF14226">
    <property type="entry name" value="DIOX_N"/>
    <property type="match status" value="1"/>
</dbReference>
<dbReference type="Proteomes" id="UP001500635">
    <property type="component" value="Unassembled WGS sequence"/>
</dbReference>
<proteinExistence type="inferred from homology"/>
<feature type="domain" description="Fe2OG dioxygenase" evidence="4">
    <location>
        <begin position="172"/>
        <end position="282"/>
    </location>
</feature>
<keyword evidence="3" id="KW-0560">Oxidoreductase</keyword>
<dbReference type="InterPro" id="IPR050231">
    <property type="entry name" value="Iron_ascorbate_oxido_reductase"/>
</dbReference>
<keyword evidence="6" id="KW-1185">Reference proteome</keyword>
<keyword evidence="2" id="KW-0045">Antibiotic biosynthesis</keyword>
<evidence type="ECO:0000256" key="1">
    <source>
        <dbReference type="ARBA" id="ARBA00004792"/>
    </source>
</evidence>
<comment type="pathway">
    <text evidence="1">Antibiotic biosynthesis.</text>
</comment>
<comment type="caution">
    <text evidence="5">The sequence shown here is derived from an EMBL/GenBank/DDBJ whole genome shotgun (WGS) entry which is preliminary data.</text>
</comment>
<dbReference type="InterPro" id="IPR027443">
    <property type="entry name" value="IPNS-like_sf"/>
</dbReference>
<dbReference type="PANTHER" id="PTHR47990">
    <property type="entry name" value="2-OXOGLUTARATE (2OG) AND FE(II)-DEPENDENT OXYGENASE SUPERFAMILY PROTEIN-RELATED"/>
    <property type="match status" value="1"/>
</dbReference>
<dbReference type="SUPFAM" id="SSF51197">
    <property type="entry name" value="Clavaminate synthase-like"/>
    <property type="match status" value="1"/>
</dbReference>
<evidence type="ECO:0000259" key="4">
    <source>
        <dbReference type="PROSITE" id="PS51471"/>
    </source>
</evidence>
<protein>
    <submittedName>
        <fullName evidence="5">2-oxoglutarate and iron-dependent oxygenase domain-containing protein</fullName>
    </submittedName>
</protein>
<dbReference type="PROSITE" id="PS51471">
    <property type="entry name" value="FE2OG_OXY"/>
    <property type="match status" value="1"/>
</dbReference>
<evidence type="ECO:0000256" key="3">
    <source>
        <dbReference type="RuleBase" id="RU003682"/>
    </source>
</evidence>
<dbReference type="RefSeq" id="WP_344994524.1">
    <property type="nucleotide sequence ID" value="NZ_BAABFR010000025.1"/>
</dbReference>
<name>A0ABP8JI60_9ACTN</name>
<accession>A0ABP8JI60</accession>
<evidence type="ECO:0000313" key="5">
    <source>
        <dbReference type="EMBL" id="GAA4391169.1"/>
    </source>
</evidence>